<gene>
    <name evidence="8" type="primary">cmk</name>
    <name evidence="10" type="ORF">H8790_06350</name>
</gene>
<comment type="catalytic activity">
    <reaction evidence="6 8">
        <text>dCMP + ATP = dCDP + ADP</text>
        <dbReference type="Rhea" id="RHEA:25094"/>
        <dbReference type="ChEBI" id="CHEBI:30616"/>
        <dbReference type="ChEBI" id="CHEBI:57566"/>
        <dbReference type="ChEBI" id="CHEBI:58593"/>
        <dbReference type="ChEBI" id="CHEBI:456216"/>
        <dbReference type="EC" id="2.7.4.25"/>
    </reaction>
</comment>
<evidence type="ECO:0000313" key="10">
    <source>
        <dbReference type="EMBL" id="QNL45617.1"/>
    </source>
</evidence>
<sequence>MKEIRSAIAIDGPSGAGKSTLAKALAQKLGFLYVDTGAIYRTVGYFARCRGVDPGEEAAVKALFPDIHLDMTYSPDGLQHMILNGEDVTERIRLPEISLCASAVSAHPAVRAFLMEMQRDMARRYDVIMDGRDIGTVVLPDADVKIFLTAAPEARARRRCLELEQRGTPEPYEKVLREIEERDYNDSHRAAAPLRAAEDAVTVDTTHLTFDESRDALLRLIEERIGR</sequence>
<dbReference type="Pfam" id="PF02224">
    <property type="entry name" value="Cytidylate_kin"/>
    <property type="match status" value="1"/>
</dbReference>
<evidence type="ECO:0000256" key="8">
    <source>
        <dbReference type="HAMAP-Rule" id="MF_00238"/>
    </source>
</evidence>
<dbReference type="PANTHER" id="PTHR21299:SF2">
    <property type="entry name" value="CYTIDYLATE KINASE"/>
    <property type="match status" value="1"/>
</dbReference>
<accession>A0A7G9B7T6</accession>
<dbReference type="GO" id="GO:0005524">
    <property type="term" value="F:ATP binding"/>
    <property type="evidence" value="ECO:0007669"/>
    <property type="project" value="UniProtKB-UniRule"/>
</dbReference>
<comment type="similarity">
    <text evidence="1 8">Belongs to the cytidylate kinase family. Type 1 subfamily.</text>
</comment>
<dbReference type="GO" id="GO:0005829">
    <property type="term" value="C:cytosol"/>
    <property type="evidence" value="ECO:0007669"/>
    <property type="project" value="TreeGrafter"/>
</dbReference>
<dbReference type="GO" id="GO:0036431">
    <property type="term" value="F:dCMP kinase activity"/>
    <property type="evidence" value="ECO:0007669"/>
    <property type="project" value="InterPro"/>
</dbReference>
<feature type="binding site" evidence="8">
    <location>
        <begin position="12"/>
        <end position="20"/>
    </location>
    <ligand>
        <name>ATP</name>
        <dbReference type="ChEBI" id="CHEBI:30616"/>
    </ligand>
</feature>
<keyword evidence="4 8" id="KW-0418">Kinase</keyword>
<dbReference type="InterPro" id="IPR003136">
    <property type="entry name" value="Cytidylate_kin"/>
</dbReference>
<dbReference type="CDD" id="cd02020">
    <property type="entry name" value="CMPK"/>
    <property type="match status" value="1"/>
</dbReference>
<dbReference type="NCBIfam" id="TIGR00017">
    <property type="entry name" value="cmk"/>
    <property type="match status" value="1"/>
</dbReference>
<dbReference type="HAMAP" id="MF_00238">
    <property type="entry name" value="Cytidyl_kinase_type1"/>
    <property type="match status" value="1"/>
</dbReference>
<name>A0A7G9B7T6_9FIRM</name>
<dbReference type="Proteomes" id="UP000515960">
    <property type="component" value="Chromosome"/>
</dbReference>
<evidence type="ECO:0000256" key="7">
    <source>
        <dbReference type="ARBA" id="ARBA00048478"/>
    </source>
</evidence>
<keyword evidence="8" id="KW-0963">Cytoplasm</keyword>
<dbReference type="GO" id="GO:0006220">
    <property type="term" value="P:pyrimidine nucleotide metabolic process"/>
    <property type="evidence" value="ECO:0007669"/>
    <property type="project" value="UniProtKB-UniRule"/>
</dbReference>
<keyword evidence="11" id="KW-1185">Reference proteome</keyword>
<evidence type="ECO:0000259" key="9">
    <source>
        <dbReference type="Pfam" id="PF02224"/>
    </source>
</evidence>
<dbReference type="InterPro" id="IPR011994">
    <property type="entry name" value="Cytidylate_kinase_dom"/>
</dbReference>
<dbReference type="EMBL" id="CP060490">
    <property type="protein sequence ID" value="QNL45617.1"/>
    <property type="molecule type" value="Genomic_DNA"/>
</dbReference>
<keyword evidence="5 8" id="KW-0067">ATP-binding</keyword>
<dbReference type="PANTHER" id="PTHR21299">
    <property type="entry name" value="CYTIDYLATE KINASE/PANTOATE-BETA-ALANINE LIGASE"/>
    <property type="match status" value="1"/>
</dbReference>
<reference evidence="10 11" key="1">
    <citation type="submission" date="2020-08" db="EMBL/GenBank/DDBJ databases">
        <authorList>
            <person name="Liu C."/>
            <person name="Sun Q."/>
        </authorList>
    </citation>
    <scope>NUCLEOTIDE SEQUENCE [LARGE SCALE GENOMIC DNA]</scope>
    <source>
        <strain evidence="10 11">NSJ-62</strain>
    </source>
</reference>
<dbReference type="Gene3D" id="3.40.50.300">
    <property type="entry name" value="P-loop containing nucleotide triphosphate hydrolases"/>
    <property type="match status" value="1"/>
</dbReference>
<evidence type="ECO:0000256" key="6">
    <source>
        <dbReference type="ARBA" id="ARBA00047615"/>
    </source>
</evidence>
<evidence type="ECO:0000256" key="1">
    <source>
        <dbReference type="ARBA" id="ARBA00009427"/>
    </source>
</evidence>
<comment type="catalytic activity">
    <reaction evidence="7 8">
        <text>CMP + ATP = CDP + ADP</text>
        <dbReference type="Rhea" id="RHEA:11600"/>
        <dbReference type="ChEBI" id="CHEBI:30616"/>
        <dbReference type="ChEBI" id="CHEBI:58069"/>
        <dbReference type="ChEBI" id="CHEBI:60377"/>
        <dbReference type="ChEBI" id="CHEBI:456216"/>
        <dbReference type="EC" id="2.7.4.25"/>
    </reaction>
</comment>
<evidence type="ECO:0000256" key="5">
    <source>
        <dbReference type="ARBA" id="ARBA00022840"/>
    </source>
</evidence>
<organism evidence="10 11">
    <name type="scientific">Oscillibacter hominis</name>
    <dbReference type="NCBI Taxonomy" id="2763056"/>
    <lineage>
        <taxon>Bacteria</taxon>
        <taxon>Bacillati</taxon>
        <taxon>Bacillota</taxon>
        <taxon>Clostridia</taxon>
        <taxon>Eubacteriales</taxon>
        <taxon>Oscillospiraceae</taxon>
        <taxon>Oscillibacter</taxon>
    </lineage>
</organism>
<dbReference type="RefSeq" id="WP_187334045.1">
    <property type="nucleotide sequence ID" value="NZ_CP060490.1"/>
</dbReference>
<evidence type="ECO:0000256" key="2">
    <source>
        <dbReference type="ARBA" id="ARBA00022679"/>
    </source>
</evidence>
<comment type="subcellular location">
    <subcellularLocation>
        <location evidence="8">Cytoplasm</location>
    </subcellularLocation>
</comment>
<feature type="domain" description="Cytidylate kinase" evidence="9">
    <location>
        <begin position="8"/>
        <end position="222"/>
    </location>
</feature>
<protein>
    <recommendedName>
        <fullName evidence="8">Cytidylate kinase</fullName>
        <shortName evidence="8">CK</shortName>
        <ecNumber evidence="8">2.7.4.25</ecNumber>
    </recommendedName>
    <alternativeName>
        <fullName evidence="8">Cytidine monophosphate kinase</fullName>
        <shortName evidence="8">CMP kinase</shortName>
    </alternativeName>
</protein>
<proteinExistence type="inferred from homology"/>
<keyword evidence="2 8" id="KW-0808">Transferase</keyword>
<evidence type="ECO:0000256" key="4">
    <source>
        <dbReference type="ARBA" id="ARBA00022777"/>
    </source>
</evidence>
<evidence type="ECO:0000313" key="11">
    <source>
        <dbReference type="Proteomes" id="UP000515960"/>
    </source>
</evidence>
<dbReference type="InterPro" id="IPR027417">
    <property type="entry name" value="P-loop_NTPase"/>
</dbReference>
<evidence type="ECO:0000256" key="3">
    <source>
        <dbReference type="ARBA" id="ARBA00022741"/>
    </source>
</evidence>
<dbReference type="AlphaFoldDB" id="A0A7G9B7T6"/>
<dbReference type="GO" id="GO:0015949">
    <property type="term" value="P:nucleobase-containing small molecule interconversion"/>
    <property type="evidence" value="ECO:0007669"/>
    <property type="project" value="TreeGrafter"/>
</dbReference>
<dbReference type="KEGG" id="ohi:H8790_06350"/>
<keyword evidence="3 8" id="KW-0547">Nucleotide-binding</keyword>
<dbReference type="EC" id="2.7.4.25" evidence="8"/>
<dbReference type="SUPFAM" id="SSF52540">
    <property type="entry name" value="P-loop containing nucleoside triphosphate hydrolases"/>
    <property type="match status" value="1"/>
</dbReference>